<dbReference type="InterPro" id="IPR055190">
    <property type="entry name" value="ATP-synt_VA_C"/>
</dbReference>
<comment type="similarity">
    <text evidence="1">Belongs to the ATPase alpha/beta chains family.</text>
</comment>
<name>X1U357_9ZZZZ</name>
<organism evidence="9">
    <name type="scientific">marine sediment metagenome</name>
    <dbReference type="NCBI Taxonomy" id="412755"/>
    <lineage>
        <taxon>unclassified sequences</taxon>
        <taxon>metagenomes</taxon>
        <taxon>ecological metagenomes</taxon>
    </lineage>
</organism>
<dbReference type="Gene3D" id="1.10.1140.10">
    <property type="entry name" value="Bovine Mitochondrial F1-atpase, Atp Synthase Beta Chain, Chain D, domain 3"/>
    <property type="match status" value="1"/>
</dbReference>
<dbReference type="SUPFAM" id="SSF47917">
    <property type="entry name" value="C-terminal domain of alpha and beta subunits of F1 ATP synthase"/>
    <property type="match status" value="1"/>
</dbReference>
<comment type="caution">
    <text evidence="9">The sequence shown here is derived from an EMBL/GenBank/DDBJ whole genome shotgun (WGS) entry which is preliminary data.</text>
</comment>
<dbReference type="InterPro" id="IPR000194">
    <property type="entry name" value="ATPase_F1/V1/A1_a/bsu_nucl-bd"/>
</dbReference>
<evidence type="ECO:0000259" key="7">
    <source>
        <dbReference type="Pfam" id="PF00006"/>
    </source>
</evidence>
<keyword evidence="4" id="KW-0067">ATP-binding</keyword>
<keyword evidence="5" id="KW-1278">Translocase</keyword>
<reference evidence="9" key="1">
    <citation type="journal article" date="2014" name="Front. Microbiol.">
        <title>High frequency of phylogenetically diverse reductive dehalogenase-homologous genes in deep subseafloor sedimentary metagenomes.</title>
        <authorList>
            <person name="Kawai M."/>
            <person name="Futagami T."/>
            <person name="Toyoda A."/>
            <person name="Takaki Y."/>
            <person name="Nishi S."/>
            <person name="Hori S."/>
            <person name="Arai W."/>
            <person name="Tsubouchi T."/>
            <person name="Morono Y."/>
            <person name="Uchiyama I."/>
            <person name="Ito T."/>
            <person name="Fujiyama A."/>
            <person name="Inagaki F."/>
            <person name="Takami H."/>
        </authorList>
    </citation>
    <scope>NUCLEOTIDE SEQUENCE</scope>
    <source>
        <strain evidence="9">Expedition CK06-06</strain>
    </source>
</reference>
<evidence type="ECO:0000256" key="2">
    <source>
        <dbReference type="ARBA" id="ARBA00022448"/>
    </source>
</evidence>
<feature type="domain" description="ATP synthase A/B type C-terminal" evidence="8">
    <location>
        <begin position="165"/>
        <end position="235"/>
    </location>
</feature>
<dbReference type="InterPro" id="IPR027417">
    <property type="entry name" value="P-loop_NTPase"/>
</dbReference>
<dbReference type="Gene3D" id="3.40.50.300">
    <property type="entry name" value="P-loop containing nucleotide triphosphate hydrolases"/>
    <property type="match status" value="1"/>
</dbReference>
<dbReference type="InterPro" id="IPR024034">
    <property type="entry name" value="ATPase_F1/V1_b/a_C"/>
</dbReference>
<keyword evidence="2" id="KW-0813">Transport</keyword>
<sequence>PRSDEPLMKRTVLIANTSNMPVAAREASVYTGITIAEYFRDMGMSVAVMADSTSRWAEAMREISGRLEEMPGEEGYPAYLGAKIASFYERAGRVICLGSDEREGMLSVIGAVSPPGGDLSDPVVQATLRVVKVFWSLEDKLAAMRHFPAISWLNSYSLYSDSLENYFKENVTADFVKNERTAMMLLQNEAELWEIVRLVGVDALSEKDQLILEVSRSIREDFLHQNAFHDVDTYT</sequence>
<dbReference type="EMBL" id="BARW01033642">
    <property type="protein sequence ID" value="GAJ11944.1"/>
    <property type="molecule type" value="Genomic_DNA"/>
</dbReference>
<evidence type="ECO:0000313" key="9">
    <source>
        <dbReference type="EMBL" id="GAJ11944.1"/>
    </source>
</evidence>
<evidence type="ECO:0000256" key="5">
    <source>
        <dbReference type="ARBA" id="ARBA00022967"/>
    </source>
</evidence>
<accession>X1U357</accession>
<dbReference type="GO" id="GO:0046034">
    <property type="term" value="P:ATP metabolic process"/>
    <property type="evidence" value="ECO:0007669"/>
    <property type="project" value="InterPro"/>
</dbReference>
<dbReference type="Pfam" id="PF22919">
    <property type="entry name" value="ATP-synt_VA_C"/>
    <property type="match status" value="1"/>
</dbReference>
<evidence type="ECO:0000256" key="3">
    <source>
        <dbReference type="ARBA" id="ARBA00022741"/>
    </source>
</evidence>
<protein>
    <submittedName>
        <fullName evidence="9">Uncharacterized protein</fullName>
    </submittedName>
</protein>
<dbReference type="InterPro" id="IPR022878">
    <property type="entry name" value="V-ATPase_asu"/>
</dbReference>
<proteinExistence type="inferred from homology"/>
<dbReference type="SUPFAM" id="SSF52540">
    <property type="entry name" value="P-loop containing nucleoside triphosphate hydrolases"/>
    <property type="match status" value="1"/>
</dbReference>
<evidence type="ECO:0000256" key="6">
    <source>
        <dbReference type="ARBA" id="ARBA00023065"/>
    </source>
</evidence>
<feature type="non-terminal residue" evidence="9">
    <location>
        <position position="1"/>
    </location>
</feature>
<evidence type="ECO:0000259" key="8">
    <source>
        <dbReference type="Pfam" id="PF22919"/>
    </source>
</evidence>
<keyword evidence="6" id="KW-0406">Ion transport</keyword>
<dbReference type="GO" id="GO:0005524">
    <property type="term" value="F:ATP binding"/>
    <property type="evidence" value="ECO:0007669"/>
    <property type="project" value="UniProtKB-KW"/>
</dbReference>
<dbReference type="GO" id="GO:0046961">
    <property type="term" value="F:proton-transporting ATPase activity, rotational mechanism"/>
    <property type="evidence" value="ECO:0007669"/>
    <property type="project" value="InterPro"/>
</dbReference>
<feature type="domain" description="ATPase F1/V1/A1 complex alpha/beta subunit nucleotide-binding" evidence="7">
    <location>
        <begin position="6"/>
        <end position="157"/>
    </location>
</feature>
<evidence type="ECO:0000256" key="1">
    <source>
        <dbReference type="ARBA" id="ARBA00008936"/>
    </source>
</evidence>
<dbReference type="PANTHER" id="PTHR43607:SF1">
    <property type="entry name" value="H(+)-TRANSPORTING TWO-SECTOR ATPASE"/>
    <property type="match status" value="1"/>
</dbReference>
<dbReference type="PANTHER" id="PTHR43607">
    <property type="entry name" value="V-TYPE PROTON ATPASE CATALYTIC SUBUNIT A"/>
    <property type="match status" value="1"/>
</dbReference>
<gene>
    <name evidence="9" type="ORF">S12H4_52935</name>
</gene>
<dbReference type="Pfam" id="PF00006">
    <property type="entry name" value="ATP-synt_ab"/>
    <property type="match status" value="1"/>
</dbReference>
<feature type="non-terminal residue" evidence="9">
    <location>
        <position position="235"/>
    </location>
</feature>
<dbReference type="CDD" id="cd18111">
    <property type="entry name" value="ATP-synt_V_A-type_alpha_C"/>
    <property type="match status" value="1"/>
</dbReference>
<evidence type="ECO:0000256" key="4">
    <source>
        <dbReference type="ARBA" id="ARBA00022840"/>
    </source>
</evidence>
<dbReference type="AlphaFoldDB" id="X1U357"/>
<keyword evidence="3" id="KW-0547">Nucleotide-binding</keyword>